<dbReference type="AlphaFoldDB" id="A0A1M5DP37"/>
<protein>
    <recommendedName>
        <fullName evidence="3">Lipoprotein</fullName>
    </recommendedName>
</protein>
<dbReference type="PROSITE" id="PS51257">
    <property type="entry name" value="PROKAR_LIPOPROTEIN"/>
    <property type="match status" value="1"/>
</dbReference>
<sequence>MNKTRYLPDQSFKSYCKWLFSLCLVVVGAAGCSGNETTTETDETGVHAAADPVVGFAQSEPFVLTGCYEMTHKRDSATLQLEVQDSVVTGRLVYRRYQRDGNTGTIKGVLRDSLILADYTFQSEGLTSVRELVLKIKDTTLVEAFGDLKNEGNKIVFSNTANLQYMEENPFVKVACDTLSGQRR</sequence>
<dbReference type="STRING" id="1302690.BUE76_20070"/>
<accession>A0A1M5DP37</accession>
<dbReference type="OrthoDB" id="794403at2"/>
<evidence type="ECO:0000313" key="1">
    <source>
        <dbReference type="EMBL" id="SHF68743.1"/>
    </source>
</evidence>
<dbReference type="EMBL" id="FQUO01000011">
    <property type="protein sequence ID" value="SHF68743.1"/>
    <property type="molecule type" value="Genomic_DNA"/>
</dbReference>
<gene>
    <name evidence="1" type="ORF">SAMN05444008_11125</name>
</gene>
<evidence type="ECO:0000313" key="2">
    <source>
        <dbReference type="Proteomes" id="UP000184368"/>
    </source>
</evidence>
<dbReference type="Proteomes" id="UP000184368">
    <property type="component" value="Unassembled WGS sequence"/>
</dbReference>
<reference evidence="1 2" key="1">
    <citation type="submission" date="2016-11" db="EMBL/GenBank/DDBJ databases">
        <authorList>
            <person name="Jaros S."/>
            <person name="Januszkiewicz K."/>
            <person name="Wedrychowicz H."/>
        </authorList>
    </citation>
    <scope>NUCLEOTIDE SEQUENCE [LARGE SCALE GENOMIC DNA]</scope>
    <source>
        <strain evidence="1 2">DSM 26897</strain>
    </source>
</reference>
<proteinExistence type="predicted"/>
<name>A0A1M5DP37_9BACT</name>
<dbReference type="RefSeq" id="WP_073044508.1">
    <property type="nucleotide sequence ID" value="NZ_FQUO01000011.1"/>
</dbReference>
<organism evidence="1 2">
    <name type="scientific">Cnuella takakiae</name>
    <dbReference type="NCBI Taxonomy" id="1302690"/>
    <lineage>
        <taxon>Bacteria</taxon>
        <taxon>Pseudomonadati</taxon>
        <taxon>Bacteroidota</taxon>
        <taxon>Chitinophagia</taxon>
        <taxon>Chitinophagales</taxon>
        <taxon>Chitinophagaceae</taxon>
        <taxon>Cnuella</taxon>
    </lineage>
</organism>
<evidence type="ECO:0008006" key="3">
    <source>
        <dbReference type="Google" id="ProtNLM"/>
    </source>
</evidence>
<keyword evidence="2" id="KW-1185">Reference proteome</keyword>